<evidence type="ECO:0000313" key="3">
    <source>
        <dbReference type="EMBL" id="TFK23983.1"/>
    </source>
</evidence>
<feature type="domain" description="DUF2828" evidence="1">
    <location>
        <begin position="2"/>
        <end position="380"/>
    </location>
</feature>
<dbReference type="EMBL" id="ML210208">
    <property type="protein sequence ID" value="TFK23983.1"/>
    <property type="molecule type" value="Genomic_DNA"/>
</dbReference>
<organism evidence="3 4">
    <name type="scientific">Coprinopsis marcescibilis</name>
    <name type="common">Agaric fungus</name>
    <name type="synonym">Psathyrella marcescibilis</name>
    <dbReference type="NCBI Taxonomy" id="230819"/>
    <lineage>
        <taxon>Eukaryota</taxon>
        <taxon>Fungi</taxon>
        <taxon>Dikarya</taxon>
        <taxon>Basidiomycota</taxon>
        <taxon>Agaricomycotina</taxon>
        <taxon>Agaricomycetes</taxon>
        <taxon>Agaricomycetidae</taxon>
        <taxon>Agaricales</taxon>
        <taxon>Agaricineae</taxon>
        <taxon>Psathyrellaceae</taxon>
        <taxon>Coprinopsis</taxon>
    </lineage>
</organism>
<evidence type="ECO:0000259" key="1">
    <source>
        <dbReference type="Pfam" id="PF11443"/>
    </source>
</evidence>
<dbReference type="InterPro" id="IPR056690">
    <property type="entry name" value="DUF7788"/>
</dbReference>
<proteinExistence type="predicted"/>
<dbReference type="Gene3D" id="3.40.50.410">
    <property type="entry name" value="von Willebrand factor, type A domain"/>
    <property type="match status" value="1"/>
</dbReference>
<evidence type="ECO:0000259" key="2">
    <source>
        <dbReference type="Pfam" id="PF25043"/>
    </source>
</evidence>
<name>A0A5C3KVV8_COPMA</name>
<dbReference type="PIRSF" id="PIRSF015417">
    <property type="entry name" value="T31B5_30_vWA"/>
    <property type="match status" value="1"/>
</dbReference>
<dbReference type="SUPFAM" id="SSF53300">
    <property type="entry name" value="vWA-like"/>
    <property type="match status" value="1"/>
</dbReference>
<evidence type="ECO:0000313" key="4">
    <source>
        <dbReference type="Proteomes" id="UP000307440"/>
    </source>
</evidence>
<feature type="domain" description="DUF7788" evidence="2">
    <location>
        <begin position="382"/>
        <end position="608"/>
    </location>
</feature>
<dbReference type="Proteomes" id="UP000307440">
    <property type="component" value="Unassembled WGS sequence"/>
</dbReference>
<dbReference type="AlphaFoldDB" id="A0A5C3KVV8"/>
<keyword evidence="4" id="KW-1185">Reference proteome</keyword>
<dbReference type="PANTHER" id="PTHR31373">
    <property type="entry name" value="OS06G0652100 PROTEIN"/>
    <property type="match status" value="1"/>
</dbReference>
<dbReference type="OrthoDB" id="1149618at2759"/>
<protein>
    <submittedName>
        <fullName evidence="3">Uncharacterized protein</fullName>
    </submittedName>
</protein>
<dbReference type="Pfam" id="PF25043">
    <property type="entry name" value="DUF7788"/>
    <property type="match status" value="1"/>
</dbReference>
<accession>A0A5C3KVV8</accession>
<sequence>MIIWCLRSIPDGKGSKEAFYRAYGWLLDNHPRTAIVNLPLLVEPVSLKRKTKTHVAHGYWKDLLNIVALAARDELSPDVRKSTFLNSPRMPYTYPKRPQPQTERPTEERIAAHLANNARKAEEARTKRVQSQVRAHQQLVSKLAEPKFRALYIAVARLFSNQLSKDFTVVEQIAALPSGKSPMPLLKSMSLAGKWAPSPGASHDRVTNMASAIALLLSQSQHSRKFPKALNDPIDSRDKLVILRSFYQRWYLTPLRETLQCPESRMSSKRWHEIRYTRVPSICMKNSTELFFKHDPKRFEEYLISVESGKKSISGSTLMPHELVGSILTHAAILKKDQGTGVAKLPALREFKKKLAETQLRVAEAQWKSLVETLRAAGTLDNCLAVCDVSGSMGSIHSKPSKNDPAPIHPAVALSLILAAIAKPPFNGGFITFSESPQFVQLDLVNKSVYESIEEMVRTDWGMNTDLNAVFLKLLLPLAEHNNIKQEDMVKRLFIFSDMQFDEARQEQYGRAAGDWETNYDVIEKAYKEAGYEVPQIVFWDLSAMNRKTVETLAERKGVAMMNGFSPSLLKVFMGEQEDEEGWEKVDEKGEVVKPEDEFNPLNVMKKALSVRSFERLVVVD</sequence>
<dbReference type="Pfam" id="PF11443">
    <property type="entry name" value="DUF2828"/>
    <property type="match status" value="1"/>
</dbReference>
<dbReference type="InterPro" id="IPR011205">
    <property type="entry name" value="UCP015417_vWA"/>
</dbReference>
<dbReference type="InterPro" id="IPR036465">
    <property type="entry name" value="vWFA_dom_sf"/>
</dbReference>
<dbReference type="InterPro" id="IPR058580">
    <property type="entry name" value="DUF2828"/>
</dbReference>
<reference evidence="3 4" key="1">
    <citation type="journal article" date="2019" name="Nat. Ecol. Evol.">
        <title>Megaphylogeny resolves global patterns of mushroom evolution.</title>
        <authorList>
            <person name="Varga T."/>
            <person name="Krizsan K."/>
            <person name="Foldi C."/>
            <person name="Dima B."/>
            <person name="Sanchez-Garcia M."/>
            <person name="Sanchez-Ramirez S."/>
            <person name="Szollosi G.J."/>
            <person name="Szarkandi J.G."/>
            <person name="Papp V."/>
            <person name="Albert L."/>
            <person name="Andreopoulos W."/>
            <person name="Angelini C."/>
            <person name="Antonin V."/>
            <person name="Barry K.W."/>
            <person name="Bougher N.L."/>
            <person name="Buchanan P."/>
            <person name="Buyck B."/>
            <person name="Bense V."/>
            <person name="Catcheside P."/>
            <person name="Chovatia M."/>
            <person name="Cooper J."/>
            <person name="Damon W."/>
            <person name="Desjardin D."/>
            <person name="Finy P."/>
            <person name="Geml J."/>
            <person name="Haridas S."/>
            <person name="Hughes K."/>
            <person name="Justo A."/>
            <person name="Karasinski D."/>
            <person name="Kautmanova I."/>
            <person name="Kiss B."/>
            <person name="Kocsube S."/>
            <person name="Kotiranta H."/>
            <person name="LaButti K.M."/>
            <person name="Lechner B.E."/>
            <person name="Liimatainen K."/>
            <person name="Lipzen A."/>
            <person name="Lukacs Z."/>
            <person name="Mihaltcheva S."/>
            <person name="Morgado L.N."/>
            <person name="Niskanen T."/>
            <person name="Noordeloos M.E."/>
            <person name="Ohm R.A."/>
            <person name="Ortiz-Santana B."/>
            <person name="Ovrebo C."/>
            <person name="Racz N."/>
            <person name="Riley R."/>
            <person name="Savchenko A."/>
            <person name="Shiryaev A."/>
            <person name="Soop K."/>
            <person name="Spirin V."/>
            <person name="Szebenyi C."/>
            <person name="Tomsovsky M."/>
            <person name="Tulloss R.E."/>
            <person name="Uehling J."/>
            <person name="Grigoriev I.V."/>
            <person name="Vagvolgyi C."/>
            <person name="Papp T."/>
            <person name="Martin F.M."/>
            <person name="Miettinen O."/>
            <person name="Hibbett D.S."/>
            <person name="Nagy L.G."/>
        </authorList>
    </citation>
    <scope>NUCLEOTIDE SEQUENCE [LARGE SCALE GENOMIC DNA]</scope>
    <source>
        <strain evidence="3 4">CBS 121175</strain>
    </source>
</reference>
<dbReference type="PANTHER" id="PTHR31373:SF27">
    <property type="entry name" value="TROVE DOMAIN-CONTAINING PROTEIN"/>
    <property type="match status" value="1"/>
</dbReference>
<gene>
    <name evidence="3" type="ORF">FA15DRAFT_669950</name>
</gene>